<evidence type="ECO:0000313" key="2">
    <source>
        <dbReference type="EMBL" id="CAF2057629.1"/>
    </source>
</evidence>
<dbReference type="EMBL" id="CAJNRG010003442">
    <property type="protein sequence ID" value="CAF2057629.1"/>
    <property type="molecule type" value="Genomic_DNA"/>
</dbReference>
<dbReference type="AlphaFoldDB" id="A0A820FWS0"/>
<comment type="caution">
    <text evidence="4">The sequence shown here is derived from an EMBL/GenBank/DDBJ whole genome shotgun (WGS) entry which is preliminary data.</text>
</comment>
<dbReference type="Proteomes" id="UP000663887">
    <property type="component" value="Unassembled WGS sequence"/>
</dbReference>
<dbReference type="EMBL" id="CAJNRF010004397">
    <property type="protein sequence ID" value="CAF2059341.1"/>
    <property type="molecule type" value="Genomic_DNA"/>
</dbReference>
<dbReference type="EMBL" id="CAJOBF010009235">
    <property type="protein sequence ID" value="CAF4271255.1"/>
    <property type="molecule type" value="Genomic_DNA"/>
</dbReference>
<evidence type="ECO:0000256" key="1">
    <source>
        <dbReference type="SAM" id="MobiDB-lite"/>
    </source>
</evidence>
<gene>
    <name evidence="5" type="ORF">OVN521_LOCUS30198</name>
    <name evidence="4" type="ORF">UXM345_LOCUS31821</name>
    <name evidence="3" type="ORF">WKI299_LOCUS11805</name>
    <name evidence="2" type="ORF">XDN619_LOCUS9995</name>
</gene>
<dbReference type="GO" id="GO:0003676">
    <property type="term" value="F:nucleic acid binding"/>
    <property type="evidence" value="ECO:0007669"/>
    <property type="project" value="InterPro"/>
</dbReference>
<name>A0A820FWS0_9BILA</name>
<evidence type="ECO:0000313" key="7">
    <source>
        <dbReference type="Proteomes" id="UP000663866"/>
    </source>
</evidence>
<reference evidence="4" key="1">
    <citation type="submission" date="2021-02" db="EMBL/GenBank/DDBJ databases">
        <authorList>
            <person name="Nowell W R."/>
        </authorList>
    </citation>
    <scope>NUCLEOTIDE SEQUENCE</scope>
</reference>
<dbReference type="EMBL" id="CAJOBG010009759">
    <property type="protein sequence ID" value="CAF4272942.1"/>
    <property type="molecule type" value="Genomic_DNA"/>
</dbReference>
<protein>
    <recommendedName>
        <fullName evidence="8">Transposase</fullName>
    </recommendedName>
</protein>
<feature type="region of interest" description="Disordered" evidence="1">
    <location>
        <begin position="1"/>
        <end position="30"/>
    </location>
</feature>
<dbReference type="Proteomes" id="UP000663842">
    <property type="component" value="Unassembled WGS sequence"/>
</dbReference>
<dbReference type="Proteomes" id="UP000663866">
    <property type="component" value="Unassembled WGS sequence"/>
</dbReference>
<proteinExistence type="predicted"/>
<evidence type="ECO:0000313" key="6">
    <source>
        <dbReference type="Proteomes" id="UP000663842"/>
    </source>
</evidence>
<accession>A0A820FWS0</accession>
<dbReference type="Proteomes" id="UP000663856">
    <property type="component" value="Unassembled WGS sequence"/>
</dbReference>
<keyword evidence="7" id="KW-1185">Reference proteome</keyword>
<evidence type="ECO:0000313" key="4">
    <source>
        <dbReference type="EMBL" id="CAF4271255.1"/>
    </source>
</evidence>
<evidence type="ECO:0000313" key="3">
    <source>
        <dbReference type="EMBL" id="CAF2059341.1"/>
    </source>
</evidence>
<organism evidence="4 6">
    <name type="scientific">Rotaria magnacalcarata</name>
    <dbReference type="NCBI Taxonomy" id="392030"/>
    <lineage>
        <taxon>Eukaryota</taxon>
        <taxon>Metazoa</taxon>
        <taxon>Spiralia</taxon>
        <taxon>Gnathifera</taxon>
        <taxon>Rotifera</taxon>
        <taxon>Eurotatoria</taxon>
        <taxon>Bdelloidea</taxon>
        <taxon>Philodinida</taxon>
        <taxon>Philodinidae</taxon>
        <taxon>Rotaria</taxon>
    </lineage>
</organism>
<sequence>MCLQRLKEAQENSPLSDAPDQGRKKASTPIGDQNLLQLCKKYRTKSSQMKPLRTPAHKKQRFLFAREHQYWSQEWNNIIWSDEAHFEVINRKNRTFVRRLRSEADQPFNFVPKMQGGGGGISVWGCMVGGARGPLVIYSGKVDGPAYVKIMEEALPSFIENAFESSQQWQNSHQAKFENSVHL</sequence>
<evidence type="ECO:0008006" key="8">
    <source>
        <dbReference type="Google" id="ProtNLM"/>
    </source>
</evidence>
<feature type="compositionally biased region" description="Basic and acidic residues" evidence="1">
    <location>
        <begin position="1"/>
        <end position="10"/>
    </location>
</feature>
<dbReference type="InterPro" id="IPR036397">
    <property type="entry name" value="RNaseH_sf"/>
</dbReference>
<evidence type="ECO:0000313" key="5">
    <source>
        <dbReference type="EMBL" id="CAF4272942.1"/>
    </source>
</evidence>
<dbReference type="Gene3D" id="3.30.420.10">
    <property type="entry name" value="Ribonuclease H-like superfamily/Ribonuclease H"/>
    <property type="match status" value="1"/>
</dbReference>